<dbReference type="NCBIfam" id="TIGR02210">
    <property type="entry name" value="rodA_shape"/>
    <property type="match status" value="1"/>
</dbReference>
<evidence type="ECO:0000256" key="11">
    <source>
        <dbReference type="HAMAP-Rule" id="MF_02079"/>
    </source>
</evidence>
<dbReference type="HAMAP" id="MF_02079">
    <property type="entry name" value="PGT_RodA"/>
    <property type="match status" value="1"/>
</dbReference>
<feature type="transmembrane region" description="Helical" evidence="11">
    <location>
        <begin position="260"/>
        <end position="286"/>
    </location>
</feature>
<dbReference type="AlphaFoldDB" id="B7J7N3"/>
<dbReference type="PaxDb" id="243159-AFE_2566"/>
<feature type="transmembrane region" description="Helical" evidence="11">
    <location>
        <begin position="48"/>
        <end position="65"/>
    </location>
</feature>
<comment type="catalytic activity">
    <reaction evidence="11">
        <text>[GlcNAc-(1-&gt;4)-Mur2Ac(oyl-L-Ala-gamma-D-Glu-L-Lys-D-Ala-D-Ala)](n)-di-trans,octa-cis-undecaprenyl diphosphate + beta-D-GlcNAc-(1-&gt;4)-Mur2Ac(oyl-L-Ala-gamma-D-Glu-L-Lys-D-Ala-D-Ala)-di-trans,octa-cis-undecaprenyl diphosphate = [GlcNAc-(1-&gt;4)-Mur2Ac(oyl-L-Ala-gamma-D-Glu-L-Lys-D-Ala-D-Ala)](n+1)-di-trans,octa-cis-undecaprenyl diphosphate + di-trans,octa-cis-undecaprenyl diphosphate + H(+)</text>
        <dbReference type="Rhea" id="RHEA:23708"/>
        <dbReference type="Rhea" id="RHEA-COMP:9602"/>
        <dbReference type="Rhea" id="RHEA-COMP:9603"/>
        <dbReference type="ChEBI" id="CHEBI:15378"/>
        <dbReference type="ChEBI" id="CHEBI:58405"/>
        <dbReference type="ChEBI" id="CHEBI:60033"/>
        <dbReference type="ChEBI" id="CHEBI:78435"/>
        <dbReference type="EC" id="2.4.99.28"/>
    </reaction>
</comment>
<dbReference type="Proteomes" id="UP000001362">
    <property type="component" value="Chromosome"/>
</dbReference>
<evidence type="ECO:0000256" key="8">
    <source>
        <dbReference type="ARBA" id="ARBA00022989"/>
    </source>
</evidence>
<dbReference type="HOGENOM" id="CLU_029243_2_2_6"/>
<feature type="transmembrane region" description="Helical" evidence="11">
    <location>
        <begin position="337"/>
        <end position="356"/>
    </location>
</feature>
<dbReference type="InterPro" id="IPR001182">
    <property type="entry name" value="FtsW/RodA"/>
</dbReference>
<name>B7J7N3_ACIF2</name>
<keyword evidence="10 11" id="KW-0961">Cell wall biogenesis/degradation</keyword>
<keyword evidence="3 11" id="KW-0328">Glycosyltransferase</keyword>
<dbReference type="PANTHER" id="PTHR30474:SF1">
    <property type="entry name" value="PEPTIDOGLYCAN GLYCOSYLTRANSFERASE MRDB"/>
    <property type="match status" value="1"/>
</dbReference>
<dbReference type="GO" id="GO:0032153">
    <property type="term" value="C:cell division site"/>
    <property type="evidence" value="ECO:0007669"/>
    <property type="project" value="TreeGrafter"/>
</dbReference>
<dbReference type="GO" id="GO:0051301">
    <property type="term" value="P:cell division"/>
    <property type="evidence" value="ECO:0007669"/>
    <property type="project" value="InterPro"/>
</dbReference>
<protein>
    <recommendedName>
        <fullName evidence="11">Peptidoglycan glycosyltransferase MrdB</fullName>
        <shortName evidence="11">PGT</shortName>
        <ecNumber evidence="11">2.4.99.28</ecNumber>
    </recommendedName>
    <alternativeName>
        <fullName evidence="11">Cell elongation protein RodA</fullName>
    </alternativeName>
    <alternativeName>
        <fullName evidence="11">Cell wall polymerase</fullName>
    </alternativeName>
    <alternativeName>
        <fullName evidence="11">Peptidoglycan polymerase</fullName>
        <shortName evidence="11">PG polymerase</shortName>
    </alternativeName>
</protein>
<comment type="subcellular location">
    <subcellularLocation>
        <location evidence="11">Cell inner membrane</location>
        <topology evidence="11">Multi-pass membrane protein</topology>
    </subcellularLocation>
    <subcellularLocation>
        <location evidence="1">Membrane</location>
        <topology evidence="1">Multi-pass membrane protein</topology>
    </subcellularLocation>
</comment>
<dbReference type="GO" id="GO:0009252">
    <property type="term" value="P:peptidoglycan biosynthetic process"/>
    <property type="evidence" value="ECO:0007669"/>
    <property type="project" value="UniProtKB-UniRule"/>
</dbReference>
<accession>B7J7N3</accession>
<evidence type="ECO:0000256" key="2">
    <source>
        <dbReference type="ARBA" id="ARBA00022475"/>
    </source>
</evidence>
<feature type="transmembrane region" description="Helical" evidence="11">
    <location>
        <begin position="17"/>
        <end position="36"/>
    </location>
</feature>
<evidence type="ECO:0000256" key="9">
    <source>
        <dbReference type="ARBA" id="ARBA00023136"/>
    </source>
</evidence>
<dbReference type="GO" id="GO:0015648">
    <property type="term" value="F:lipid-linked peptidoglycan transporter activity"/>
    <property type="evidence" value="ECO:0007669"/>
    <property type="project" value="TreeGrafter"/>
</dbReference>
<evidence type="ECO:0000256" key="6">
    <source>
        <dbReference type="ARBA" id="ARBA00022960"/>
    </source>
</evidence>
<dbReference type="GO" id="GO:0071555">
    <property type="term" value="P:cell wall organization"/>
    <property type="evidence" value="ECO:0007669"/>
    <property type="project" value="UniProtKB-KW"/>
</dbReference>
<evidence type="ECO:0000256" key="7">
    <source>
        <dbReference type="ARBA" id="ARBA00022984"/>
    </source>
</evidence>
<feature type="transmembrane region" description="Helical" evidence="11">
    <location>
        <begin position="132"/>
        <end position="151"/>
    </location>
</feature>
<comment type="pathway">
    <text evidence="11">Cell wall biogenesis; peptidoglycan biosynthesis.</text>
</comment>
<dbReference type="Pfam" id="PF01098">
    <property type="entry name" value="FTSW_RODA_SPOVE"/>
    <property type="match status" value="1"/>
</dbReference>
<dbReference type="GO" id="GO:0005886">
    <property type="term" value="C:plasma membrane"/>
    <property type="evidence" value="ECO:0007669"/>
    <property type="project" value="UniProtKB-SubCell"/>
</dbReference>
<dbReference type="eggNOG" id="COG0772">
    <property type="taxonomic scope" value="Bacteria"/>
</dbReference>
<dbReference type="KEGG" id="afr:AFE_2566"/>
<feature type="transmembrane region" description="Helical" evidence="11">
    <location>
        <begin position="298"/>
        <end position="317"/>
    </location>
</feature>
<keyword evidence="13" id="KW-1185">Reference proteome</keyword>
<dbReference type="GO" id="GO:0008360">
    <property type="term" value="P:regulation of cell shape"/>
    <property type="evidence" value="ECO:0007669"/>
    <property type="project" value="UniProtKB-KW"/>
</dbReference>
<sequence length="403" mass="44340">MSWHTRLLKPLQKLDPAIMTGVVMLMLISLAVIYSGSQESIRIVLAQLLRFAIGILVLILIANTPPERIRAWAPALYATGVLLLVITLVAGKANLGARRWLGVGPLTFQPSELMKLALPLFLAYYYSQRENVRHWLSAVTGFVLIAIPFLLIAKEPDLGTAAQIGAAGVFMMWLAGVRRRWFIALIILAAISGPVLWHFLHGYQKERILTFLDPQRDPLGAGYHIIQSMIAVGSGGFWGKGWFNGTQVNLDFLPEAQTDFVFAGFAEEFGLVGVLILISTYLLIVLRGLVIAYESRDAFGRLIAGTLSLTFFLYIFINMGMTTGILPVVGVPLPLVSYGGTAMLTFMVGLGILMSVHAHPRIHASTNDGVFPPKGMGYQVLPAVPKHDFLRKRRYNSRLAQSP</sequence>
<organism evidence="12 13">
    <name type="scientific">Acidithiobacillus ferrooxidans (strain ATCC 23270 / DSM 14882 / CIP 104768 / NCIMB 8455)</name>
    <name type="common">Ferrobacillus ferrooxidans (strain ATCC 23270)</name>
    <dbReference type="NCBI Taxonomy" id="243159"/>
    <lineage>
        <taxon>Bacteria</taxon>
        <taxon>Pseudomonadati</taxon>
        <taxon>Pseudomonadota</taxon>
        <taxon>Acidithiobacillia</taxon>
        <taxon>Acidithiobacillales</taxon>
        <taxon>Acidithiobacillaceae</taxon>
        <taxon>Acidithiobacillus</taxon>
    </lineage>
</organism>
<gene>
    <name evidence="11 12" type="primary">rodA</name>
    <name evidence="11" type="synonym">mrdB</name>
    <name evidence="12" type="ordered locus">AFE_2566</name>
</gene>
<dbReference type="InterPro" id="IPR018365">
    <property type="entry name" value="Cell_cycle_FtsW-rel_CS"/>
</dbReference>
<dbReference type="GeneID" id="65281619"/>
<keyword evidence="11" id="KW-0997">Cell inner membrane</keyword>
<dbReference type="EMBL" id="CP001219">
    <property type="protein sequence ID" value="ACK78723.1"/>
    <property type="molecule type" value="Genomic_DNA"/>
</dbReference>
<evidence type="ECO:0000313" key="13">
    <source>
        <dbReference type="Proteomes" id="UP000001362"/>
    </source>
</evidence>
<dbReference type="RefSeq" id="WP_012607471.1">
    <property type="nucleotide sequence ID" value="NC_011761.1"/>
</dbReference>
<evidence type="ECO:0000256" key="3">
    <source>
        <dbReference type="ARBA" id="ARBA00022676"/>
    </source>
</evidence>
<dbReference type="UniPathway" id="UPA00219"/>
<dbReference type="PROSITE" id="PS00428">
    <property type="entry name" value="FTSW_RODA_SPOVE"/>
    <property type="match status" value="1"/>
</dbReference>
<dbReference type="STRING" id="243159.AFE_2566"/>
<proteinExistence type="inferred from homology"/>
<comment type="function">
    <text evidence="11">Peptidoglycan polymerase that is essential for cell wall elongation.</text>
</comment>
<feature type="transmembrane region" description="Helical" evidence="11">
    <location>
        <begin position="158"/>
        <end position="175"/>
    </location>
</feature>
<evidence type="ECO:0000256" key="5">
    <source>
        <dbReference type="ARBA" id="ARBA00022692"/>
    </source>
</evidence>
<keyword evidence="2 11" id="KW-1003">Cell membrane</keyword>
<evidence type="ECO:0000313" key="12">
    <source>
        <dbReference type="EMBL" id="ACK78723.1"/>
    </source>
</evidence>
<keyword evidence="4 11" id="KW-0808">Transferase</keyword>
<comment type="similarity">
    <text evidence="11">Belongs to the SEDS family. MrdB/RodA subfamily.</text>
</comment>
<dbReference type="GO" id="GO:0008955">
    <property type="term" value="F:peptidoglycan glycosyltransferase activity"/>
    <property type="evidence" value="ECO:0007669"/>
    <property type="project" value="UniProtKB-UniRule"/>
</dbReference>
<evidence type="ECO:0000256" key="1">
    <source>
        <dbReference type="ARBA" id="ARBA00004141"/>
    </source>
</evidence>
<evidence type="ECO:0000256" key="10">
    <source>
        <dbReference type="ARBA" id="ARBA00023316"/>
    </source>
</evidence>
<dbReference type="PANTHER" id="PTHR30474">
    <property type="entry name" value="CELL CYCLE PROTEIN"/>
    <property type="match status" value="1"/>
</dbReference>
<feature type="transmembrane region" description="Helical" evidence="11">
    <location>
        <begin position="71"/>
        <end position="91"/>
    </location>
</feature>
<feature type="transmembrane region" description="Helical" evidence="11">
    <location>
        <begin position="181"/>
        <end position="200"/>
    </location>
</feature>
<reference evidence="12 13" key="1">
    <citation type="journal article" date="2008" name="BMC Genomics">
        <title>Acidithiobacillus ferrooxidans metabolism: from genome sequence to industrial applications.</title>
        <authorList>
            <person name="Valdes J."/>
            <person name="Pedroso I."/>
            <person name="Quatrini R."/>
            <person name="Dodson R.J."/>
            <person name="Tettelin H."/>
            <person name="Blake R.II."/>
            <person name="Eisen J.A."/>
            <person name="Holmes D.S."/>
        </authorList>
    </citation>
    <scope>NUCLEOTIDE SEQUENCE [LARGE SCALE GENOMIC DNA]</scope>
    <source>
        <strain evidence="13">ATCC 23270 / DSM 14882 / CIP 104768 / NCIMB 8455</strain>
    </source>
</reference>
<keyword evidence="7 11" id="KW-0573">Peptidoglycan synthesis</keyword>
<keyword evidence="6 11" id="KW-0133">Cell shape</keyword>
<keyword evidence="8 11" id="KW-1133">Transmembrane helix</keyword>
<dbReference type="EC" id="2.4.99.28" evidence="11"/>
<evidence type="ECO:0000256" key="4">
    <source>
        <dbReference type="ARBA" id="ARBA00022679"/>
    </source>
</evidence>
<keyword evidence="9 11" id="KW-0472">Membrane</keyword>
<keyword evidence="5 11" id="KW-0812">Transmembrane</keyword>
<dbReference type="InterPro" id="IPR011923">
    <property type="entry name" value="RodA/MrdB"/>
</dbReference>